<dbReference type="Proteomes" id="UP000298138">
    <property type="component" value="Unassembled WGS sequence"/>
</dbReference>
<dbReference type="CDD" id="cd02257">
    <property type="entry name" value="Peptidase_C19"/>
    <property type="match status" value="1"/>
</dbReference>
<dbReference type="GO" id="GO:0004843">
    <property type="term" value="F:cysteine-type deubiquitinase activity"/>
    <property type="evidence" value="ECO:0007669"/>
    <property type="project" value="UniProtKB-EC"/>
</dbReference>
<dbReference type="Pfam" id="PF00443">
    <property type="entry name" value="UCH"/>
    <property type="match status" value="1"/>
</dbReference>
<proteinExistence type="inferred from homology"/>
<dbReference type="GO" id="GO:0006508">
    <property type="term" value="P:proteolysis"/>
    <property type="evidence" value="ECO:0007669"/>
    <property type="project" value="UniProtKB-KW"/>
</dbReference>
<keyword evidence="6" id="KW-0378">Hydrolase</keyword>
<dbReference type="InParanoid" id="A0A4S2MLB3"/>
<comment type="similarity">
    <text evidence="2">Belongs to the peptidase C19 family.</text>
</comment>
<evidence type="ECO:0000256" key="3">
    <source>
        <dbReference type="ARBA" id="ARBA00012759"/>
    </source>
</evidence>
<evidence type="ECO:0000256" key="1">
    <source>
        <dbReference type="ARBA" id="ARBA00000707"/>
    </source>
</evidence>
<evidence type="ECO:0000259" key="9">
    <source>
        <dbReference type="PROSITE" id="PS50235"/>
    </source>
</evidence>
<feature type="compositionally biased region" description="Polar residues" evidence="8">
    <location>
        <begin position="124"/>
        <end position="140"/>
    </location>
</feature>
<name>A0A4S2MLB3_9PEZI</name>
<feature type="compositionally biased region" description="Polar residues" evidence="8">
    <location>
        <begin position="202"/>
        <end position="214"/>
    </location>
</feature>
<feature type="region of interest" description="Disordered" evidence="8">
    <location>
        <begin position="52"/>
        <end position="217"/>
    </location>
</feature>
<dbReference type="GO" id="GO:0005634">
    <property type="term" value="C:nucleus"/>
    <property type="evidence" value="ECO:0007669"/>
    <property type="project" value="TreeGrafter"/>
</dbReference>
<evidence type="ECO:0000256" key="8">
    <source>
        <dbReference type="SAM" id="MobiDB-lite"/>
    </source>
</evidence>
<dbReference type="InterPro" id="IPR050164">
    <property type="entry name" value="Peptidase_C19"/>
</dbReference>
<evidence type="ECO:0000256" key="5">
    <source>
        <dbReference type="ARBA" id="ARBA00022786"/>
    </source>
</evidence>
<dbReference type="EC" id="3.4.19.12" evidence="3"/>
<feature type="compositionally biased region" description="Low complexity" evidence="8">
    <location>
        <begin position="68"/>
        <end position="90"/>
    </location>
</feature>
<comment type="catalytic activity">
    <reaction evidence="1">
        <text>Thiol-dependent hydrolysis of ester, thioester, amide, peptide and isopeptide bonds formed by the C-terminal Gly of ubiquitin (a 76-residue protein attached to proteins as an intracellular targeting signal).</text>
        <dbReference type="EC" id="3.4.19.12"/>
    </reaction>
</comment>
<dbReference type="OrthoDB" id="289038at2759"/>
<organism evidence="10 11">
    <name type="scientific">Ascodesmis nigricans</name>
    <dbReference type="NCBI Taxonomy" id="341454"/>
    <lineage>
        <taxon>Eukaryota</taxon>
        <taxon>Fungi</taxon>
        <taxon>Dikarya</taxon>
        <taxon>Ascomycota</taxon>
        <taxon>Pezizomycotina</taxon>
        <taxon>Pezizomycetes</taxon>
        <taxon>Pezizales</taxon>
        <taxon>Ascodesmidaceae</taxon>
        <taxon>Ascodesmis</taxon>
    </lineage>
</organism>
<dbReference type="PROSITE" id="PS50235">
    <property type="entry name" value="USP_3"/>
    <property type="match status" value="1"/>
</dbReference>
<dbReference type="SUPFAM" id="SSF54001">
    <property type="entry name" value="Cysteine proteinases"/>
    <property type="match status" value="1"/>
</dbReference>
<feature type="compositionally biased region" description="Low complexity" evidence="8">
    <location>
        <begin position="99"/>
        <end position="114"/>
    </location>
</feature>
<evidence type="ECO:0000313" key="11">
    <source>
        <dbReference type="Proteomes" id="UP000298138"/>
    </source>
</evidence>
<evidence type="ECO:0000256" key="2">
    <source>
        <dbReference type="ARBA" id="ARBA00009085"/>
    </source>
</evidence>
<dbReference type="GO" id="GO:0016579">
    <property type="term" value="P:protein deubiquitination"/>
    <property type="evidence" value="ECO:0007669"/>
    <property type="project" value="InterPro"/>
</dbReference>
<dbReference type="GO" id="GO:0005829">
    <property type="term" value="C:cytosol"/>
    <property type="evidence" value="ECO:0007669"/>
    <property type="project" value="TreeGrafter"/>
</dbReference>
<dbReference type="InterPro" id="IPR018200">
    <property type="entry name" value="USP_CS"/>
</dbReference>
<dbReference type="Gene3D" id="3.90.70.10">
    <property type="entry name" value="Cysteine proteinases"/>
    <property type="match status" value="1"/>
</dbReference>
<dbReference type="PANTHER" id="PTHR24006">
    <property type="entry name" value="UBIQUITIN CARBOXYL-TERMINAL HYDROLASE"/>
    <property type="match status" value="1"/>
</dbReference>
<keyword evidence="5" id="KW-0833">Ubl conjugation pathway</keyword>
<feature type="domain" description="USP" evidence="9">
    <location>
        <begin position="234"/>
        <end position="534"/>
    </location>
</feature>
<sequence length="555" mass="61196">MASVTSTNITALLARPQEFVKASEPVTTNHCSRFGFVPRVLQKRKAVPPNNSVYSKVAKANRSPALNSSRGRAPAPSAPPSVKSDASSSATGNNSLAGSRSPSSTPPTSVSSSDSESRKRKRSAQSPQRHSSASKSNGTSLKRVHTNDASPTTASTASPIASPTTSEKPIRSNTPSPTPKSSSKRKLADGSESPPVRRKSNDSTPITSPESTPENELLSPFEKWCKERKSLRHRGLKNPNVLCYRNAALQALFTNSHLFYYLDKHATMCKKKKKVGCSACILMSIYDDHFTKKKSSGINTTAFALKSQLARDLPGPFKAIRMQDSGEYMIALLAVVEKHLKEVHTKSEVKNLPVARAISGRYAQVIACPKCGHESVTYTDSDSIELAPGDYRGANSQLERAIKKHFKGDTVDYKCEKCKTQNKCRKSGAMVNGPHYLNISIQRHEPNDFSRLKKNKSPLDFDTKLKITLRDKRIAVYNLKSVIAHSGFSMKSGHYIAYVQQPCGEWAQCDDERVTRVTEQNLMECSKERFYPSYLGYELSHILSSHPENIKTSRL</sequence>
<protein>
    <recommendedName>
        <fullName evidence="3">ubiquitinyl hydrolase 1</fullName>
        <ecNumber evidence="3">3.4.19.12</ecNumber>
    </recommendedName>
</protein>
<reference evidence="10 11" key="1">
    <citation type="submission" date="2019-04" db="EMBL/GenBank/DDBJ databases">
        <title>Comparative genomics and transcriptomics to analyze fruiting body development in filamentous ascomycetes.</title>
        <authorList>
            <consortium name="DOE Joint Genome Institute"/>
            <person name="Lutkenhaus R."/>
            <person name="Traeger S."/>
            <person name="Breuer J."/>
            <person name="Kuo A."/>
            <person name="Lipzen A."/>
            <person name="Pangilinan J."/>
            <person name="Dilworth D."/>
            <person name="Sandor L."/>
            <person name="Poggeler S."/>
            <person name="Barry K."/>
            <person name="Grigoriev I.V."/>
            <person name="Nowrousian M."/>
        </authorList>
    </citation>
    <scope>NUCLEOTIDE SEQUENCE [LARGE SCALE GENOMIC DNA]</scope>
    <source>
        <strain evidence="10 11">CBS 389.68</strain>
    </source>
</reference>
<gene>
    <name evidence="10" type="ORF">EX30DRAFT_374418</name>
</gene>
<dbReference type="PROSITE" id="PS00973">
    <property type="entry name" value="USP_2"/>
    <property type="match status" value="1"/>
</dbReference>
<dbReference type="PANTHER" id="PTHR24006:SF758">
    <property type="entry name" value="UBIQUITIN CARBOXYL-TERMINAL HYDROLASE 36"/>
    <property type="match status" value="1"/>
</dbReference>
<feature type="compositionally biased region" description="Low complexity" evidence="8">
    <location>
        <begin position="149"/>
        <end position="181"/>
    </location>
</feature>
<dbReference type="STRING" id="341454.A0A4S2MLB3"/>
<evidence type="ECO:0000313" key="10">
    <source>
        <dbReference type="EMBL" id="TGZ77782.1"/>
    </source>
</evidence>
<evidence type="ECO:0000256" key="7">
    <source>
        <dbReference type="ARBA" id="ARBA00022807"/>
    </source>
</evidence>
<keyword evidence="7" id="KW-0788">Thiol protease</keyword>
<keyword evidence="4" id="KW-0645">Protease</keyword>
<dbReference type="InterPro" id="IPR001394">
    <property type="entry name" value="Peptidase_C19_UCH"/>
</dbReference>
<dbReference type="InterPro" id="IPR028889">
    <property type="entry name" value="USP"/>
</dbReference>
<keyword evidence="11" id="KW-1185">Reference proteome</keyword>
<dbReference type="InterPro" id="IPR038765">
    <property type="entry name" value="Papain-like_cys_pep_sf"/>
</dbReference>
<evidence type="ECO:0000256" key="6">
    <source>
        <dbReference type="ARBA" id="ARBA00022801"/>
    </source>
</evidence>
<dbReference type="AlphaFoldDB" id="A0A4S2MLB3"/>
<dbReference type="EMBL" id="ML220149">
    <property type="protein sequence ID" value="TGZ77782.1"/>
    <property type="molecule type" value="Genomic_DNA"/>
</dbReference>
<evidence type="ECO:0000256" key="4">
    <source>
        <dbReference type="ARBA" id="ARBA00022670"/>
    </source>
</evidence>
<accession>A0A4S2MLB3</accession>